<proteinExistence type="predicted"/>
<dbReference type="AlphaFoldDB" id="A0A842HU07"/>
<name>A0A842HU07_9BURK</name>
<keyword evidence="2" id="KW-1185">Reference proteome</keyword>
<dbReference type="Gene3D" id="3.90.70.10">
    <property type="entry name" value="Cysteine proteinases"/>
    <property type="match status" value="1"/>
</dbReference>
<sequence length="151" mass="17356">MERTKYRPPKEVAQEHPTGCGIACVASVTGNSYSKVMDTAQKLAETQEIFTTCRKNVFYMKSQGLRTLLANFGMQTKKAQYVVHWSSVPDLAIVGVNCRVHNETDKRWHWIVHHREPDGEASLMDPSANLKSHRRRITKSTRPYIFIEIYC</sequence>
<protein>
    <recommendedName>
        <fullName evidence="3">Peptidase C39 domain-containing protein</fullName>
    </recommendedName>
</protein>
<evidence type="ECO:0008006" key="3">
    <source>
        <dbReference type="Google" id="ProtNLM"/>
    </source>
</evidence>
<reference evidence="1 2" key="1">
    <citation type="submission" date="2020-08" db="EMBL/GenBank/DDBJ databases">
        <title>Paraeoetvoesia sp. YC-7-48 draft genome sequence.</title>
        <authorList>
            <person name="Yao L."/>
        </authorList>
    </citation>
    <scope>NUCLEOTIDE SEQUENCE [LARGE SCALE GENOMIC DNA]</scope>
    <source>
        <strain evidence="2">YC-7-48</strain>
    </source>
</reference>
<dbReference type="EMBL" id="JACJUU010000014">
    <property type="protein sequence ID" value="MBC2770900.1"/>
    <property type="molecule type" value="Genomic_DNA"/>
</dbReference>
<gene>
    <name evidence="1" type="ORF">GTU67_13380</name>
</gene>
<dbReference type="RefSeq" id="WP_185780558.1">
    <property type="nucleotide sequence ID" value="NZ_JACJUU010000014.1"/>
</dbReference>
<dbReference type="Proteomes" id="UP000545386">
    <property type="component" value="Unassembled WGS sequence"/>
</dbReference>
<comment type="caution">
    <text evidence="1">The sequence shown here is derived from an EMBL/GenBank/DDBJ whole genome shotgun (WGS) entry which is preliminary data.</text>
</comment>
<organism evidence="1 2">
    <name type="scientific">Pusillimonas minor</name>
    <dbReference type="NCBI Taxonomy" id="2697024"/>
    <lineage>
        <taxon>Bacteria</taxon>
        <taxon>Pseudomonadati</taxon>
        <taxon>Pseudomonadota</taxon>
        <taxon>Betaproteobacteria</taxon>
        <taxon>Burkholderiales</taxon>
        <taxon>Alcaligenaceae</taxon>
        <taxon>Pusillimonas</taxon>
    </lineage>
</organism>
<accession>A0A842HU07</accession>
<evidence type="ECO:0000313" key="1">
    <source>
        <dbReference type="EMBL" id="MBC2770900.1"/>
    </source>
</evidence>
<evidence type="ECO:0000313" key="2">
    <source>
        <dbReference type="Proteomes" id="UP000545386"/>
    </source>
</evidence>